<gene>
    <name evidence="26" type="primary">ADE1</name>
    <name evidence="26" type="ORF">LOC62_05G006865</name>
</gene>
<dbReference type="SUPFAM" id="SSF56042">
    <property type="entry name" value="PurM C-terminal domain-like"/>
    <property type="match status" value="1"/>
</dbReference>
<dbReference type="InterPro" id="IPR036676">
    <property type="entry name" value="PurM-like_C_sf"/>
</dbReference>
<dbReference type="InterPro" id="IPR020561">
    <property type="entry name" value="PRibGlycinamid_synth_ATP-grasp"/>
</dbReference>
<dbReference type="GO" id="GO:0005524">
    <property type="term" value="F:ATP binding"/>
    <property type="evidence" value="ECO:0007669"/>
    <property type="project" value="UniProtKB-UniRule"/>
</dbReference>
<dbReference type="EC" id="6.3.3.1" evidence="6"/>
<feature type="domain" description="ATP-grasp" evidence="25">
    <location>
        <begin position="126"/>
        <end position="339"/>
    </location>
</feature>
<evidence type="ECO:0000256" key="15">
    <source>
        <dbReference type="ARBA" id="ARBA00023211"/>
    </source>
</evidence>
<evidence type="ECO:0000256" key="20">
    <source>
        <dbReference type="ARBA" id="ARBA00032931"/>
    </source>
</evidence>
<dbReference type="InterPro" id="IPR016188">
    <property type="entry name" value="PurM-like_N"/>
</dbReference>
<evidence type="ECO:0000256" key="10">
    <source>
        <dbReference type="ARBA" id="ARBA00022598"/>
    </source>
</evidence>
<evidence type="ECO:0000256" key="4">
    <source>
        <dbReference type="ARBA" id="ARBA00007423"/>
    </source>
</evidence>
<keyword evidence="16" id="KW-0511">Multifunctional enzyme</keyword>
<dbReference type="EC" id="6.3.4.13" evidence="7"/>
<dbReference type="InterPro" id="IPR000115">
    <property type="entry name" value="PRibGlycinamide_synth"/>
</dbReference>
<evidence type="ECO:0000256" key="6">
    <source>
        <dbReference type="ARBA" id="ARBA00013047"/>
    </source>
</evidence>
<dbReference type="SMART" id="SM01209">
    <property type="entry name" value="GARS_A"/>
    <property type="match status" value="1"/>
</dbReference>
<dbReference type="Gene3D" id="3.30.470.20">
    <property type="entry name" value="ATP-grasp fold, B domain"/>
    <property type="match status" value="1"/>
</dbReference>
<dbReference type="PANTHER" id="PTHR10520">
    <property type="entry name" value="TRIFUNCTIONAL PURINE BIOSYNTHETIC PROTEIN ADENOSINE-3-RELATED"/>
    <property type="match status" value="1"/>
</dbReference>
<dbReference type="FunFam" id="3.90.650.10:FF:000011">
    <property type="entry name" value="Phosphoribosylformylglycinamidine cyclo-ligase"/>
    <property type="match status" value="1"/>
</dbReference>
<dbReference type="SMART" id="SM01210">
    <property type="entry name" value="GARS_C"/>
    <property type="match status" value="1"/>
</dbReference>
<dbReference type="FunFam" id="3.30.1330.10:FF:000001">
    <property type="entry name" value="Phosphoribosylformylglycinamidine cyclo-ligase"/>
    <property type="match status" value="1"/>
</dbReference>
<dbReference type="InterPro" id="IPR011761">
    <property type="entry name" value="ATP-grasp"/>
</dbReference>
<evidence type="ECO:0000256" key="21">
    <source>
        <dbReference type="ARBA" id="ARBA00033093"/>
    </source>
</evidence>
<dbReference type="GO" id="GO:0006189">
    <property type="term" value="P:'de novo' IMP biosynthetic process"/>
    <property type="evidence" value="ECO:0007669"/>
    <property type="project" value="InterPro"/>
</dbReference>
<dbReference type="Proteomes" id="UP000827549">
    <property type="component" value="Chromosome 5"/>
</dbReference>
<dbReference type="CDD" id="cd02196">
    <property type="entry name" value="PurM"/>
    <property type="match status" value="1"/>
</dbReference>
<dbReference type="FunFam" id="3.90.600.10:FF:000001">
    <property type="entry name" value="Trifunctional purine biosynthetic protein adenosine-3"/>
    <property type="match status" value="1"/>
</dbReference>
<dbReference type="Gene3D" id="3.90.600.10">
    <property type="entry name" value="Phosphoribosylglycinamide synthetase, C-terminal domain"/>
    <property type="match status" value="1"/>
</dbReference>
<evidence type="ECO:0000256" key="7">
    <source>
        <dbReference type="ARBA" id="ARBA00013255"/>
    </source>
</evidence>
<evidence type="ECO:0000256" key="23">
    <source>
        <dbReference type="ARBA" id="ARBA00049057"/>
    </source>
</evidence>
<dbReference type="FunFam" id="3.30.470.20:FF:000018">
    <property type="entry name" value="Trifunctional purine biosynthetic protein adenosine-3"/>
    <property type="match status" value="1"/>
</dbReference>
<dbReference type="InterPro" id="IPR020560">
    <property type="entry name" value="PRibGlycinamide_synth_C-dom"/>
</dbReference>
<evidence type="ECO:0000256" key="18">
    <source>
        <dbReference type="ARBA" id="ARBA00029444"/>
    </source>
</evidence>
<dbReference type="Gene3D" id="3.40.50.20">
    <property type="match status" value="1"/>
</dbReference>
<evidence type="ECO:0000256" key="1">
    <source>
        <dbReference type="ARBA" id="ARBA00004496"/>
    </source>
</evidence>
<dbReference type="EMBL" id="CP086718">
    <property type="protein sequence ID" value="WOO83338.1"/>
    <property type="molecule type" value="Genomic_DNA"/>
</dbReference>
<dbReference type="NCBIfam" id="TIGR00877">
    <property type="entry name" value="purD"/>
    <property type="match status" value="1"/>
</dbReference>
<evidence type="ECO:0000256" key="22">
    <source>
        <dbReference type="ARBA" id="ARBA00047843"/>
    </source>
</evidence>
<dbReference type="FunFam" id="3.30.1490.20:FF:000006">
    <property type="entry name" value="phosphoribosylamine--glycine ligase, chloroplastic-like"/>
    <property type="match status" value="1"/>
</dbReference>
<dbReference type="Gene3D" id="3.30.1490.20">
    <property type="entry name" value="ATP-grasp fold, A domain"/>
    <property type="match status" value="1"/>
</dbReference>
<comment type="similarity">
    <text evidence="4">In the N-terminal section; belongs to the GARS family.</text>
</comment>
<dbReference type="HAMAP" id="MF_00138">
    <property type="entry name" value="GARS"/>
    <property type="match status" value="1"/>
</dbReference>
<dbReference type="GO" id="GO:0046872">
    <property type="term" value="F:metal ion binding"/>
    <property type="evidence" value="ECO:0007669"/>
    <property type="project" value="UniProtKB-KW"/>
</dbReference>
<dbReference type="Pfam" id="PF00586">
    <property type="entry name" value="AIRS"/>
    <property type="match status" value="1"/>
</dbReference>
<evidence type="ECO:0000313" key="27">
    <source>
        <dbReference type="Proteomes" id="UP000827549"/>
    </source>
</evidence>
<evidence type="ECO:0000256" key="5">
    <source>
        <dbReference type="ARBA" id="ARBA00010280"/>
    </source>
</evidence>
<dbReference type="InterPro" id="IPR004733">
    <property type="entry name" value="PurM_cligase"/>
</dbReference>
<dbReference type="SUPFAM" id="SSF56059">
    <property type="entry name" value="Glutathione synthetase ATP-binding domain-like"/>
    <property type="match status" value="1"/>
</dbReference>
<comment type="similarity">
    <text evidence="5">Belongs to the AIR synthase family.</text>
</comment>
<name>A0AAF1BSD9_9TREE</name>
<comment type="catalytic activity">
    <reaction evidence="23">
        <text>2-formamido-N(1)-(5-O-phospho-beta-D-ribosyl)acetamidine + ATP = 5-amino-1-(5-phospho-beta-D-ribosyl)imidazole + ADP + phosphate + H(+)</text>
        <dbReference type="Rhea" id="RHEA:23032"/>
        <dbReference type="ChEBI" id="CHEBI:15378"/>
        <dbReference type="ChEBI" id="CHEBI:30616"/>
        <dbReference type="ChEBI" id="CHEBI:43474"/>
        <dbReference type="ChEBI" id="CHEBI:137981"/>
        <dbReference type="ChEBI" id="CHEBI:147287"/>
        <dbReference type="ChEBI" id="CHEBI:456216"/>
        <dbReference type="EC" id="6.3.3.1"/>
    </reaction>
</comment>
<proteinExistence type="inferred from homology"/>
<dbReference type="AlphaFoldDB" id="A0AAF1BSD9"/>
<evidence type="ECO:0000256" key="17">
    <source>
        <dbReference type="ARBA" id="ARBA00029388"/>
    </source>
</evidence>
<comment type="pathway">
    <text evidence="3">Purine metabolism; IMP biosynthesis via de novo pathway; N(1)-(5-phospho-D-ribosyl)glycinamide from 5-phospho-alpha-D-ribose 1-diphosphate: step 2/2.</text>
</comment>
<keyword evidence="10" id="KW-0436">Ligase</keyword>
<dbReference type="Gene3D" id="3.90.650.10">
    <property type="entry name" value="PurM-like C-terminal domain"/>
    <property type="match status" value="1"/>
</dbReference>
<dbReference type="GO" id="GO:0004637">
    <property type="term" value="F:phosphoribosylamine-glycine ligase activity"/>
    <property type="evidence" value="ECO:0007669"/>
    <property type="project" value="UniProtKB-EC"/>
</dbReference>
<dbReference type="RefSeq" id="XP_062629364.1">
    <property type="nucleotide sequence ID" value="XM_062773380.1"/>
</dbReference>
<dbReference type="GO" id="GO:0004641">
    <property type="term" value="F:phosphoribosylformylglycinamidine cyclo-ligase activity"/>
    <property type="evidence" value="ECO:0007669"/>
    <property type="project" value="UniProtKB-EC"/>
</dbReference>
<dbReference type="InterPro" id="IPR011054">
    <property type="entry name" value="Rudment_hybrid_motif"/>
</dbReference>
<dbReference type="NCBIfam" id="TIGR00878">
    <property type="entry name" value="purM"/>
    <property type="match status" value="1"/>
</dbReference>
<dbReference type="Pfam" id="PF02844">
    <property type="entry name" value="GARS_N"/>
    <property type="match status" value="1"/>
</dbReference>
<evidence type="ECO:0000256" key="24">
    <source>
        <dbReference type="PROSITE-ProRule" id="PRU00409"/>
    </source>
</evidence>
<keyword evidence="13" id="KW-0658">Purine biosynthesis</keyword>
<organism evidence="26 27">
    <name type="scientific">Vanrija pseudolonga</name>
    <dbReference type="NCBI Taxonomy" id="143232"/>
    <lineage>
        <taxon>Eukaryota</taxon>
        <taxon>Fungi</taxon>
        <taxon>Dikarya</taxon>
        <taxon>Basidiomycota</taxon>
        <taxon>Agaricomycotina</taxon>
        <taxon>Tremellomycetes</taxon>
        <taxon>Trichosporonales</taxon>
        <taxon>Trichosporonaceae</taxon>
        <taxon>Vanrija</taxon>
    </lineage>
</organism>
<comment type="pathway">
    <text evidence="2">Purine metabolism; IMP biosynthesis via de novo pathway; 5-amino-1-(5-phospho-D-ribosyl)imidazole from N(2)-formyl-N(1)-(5-phospho-D-ribosyl)glycinamide: step 2/2.</text>
</comment>
<evidence type="ECO:0000256" key="2">
    <source>
        <dbReference type="ARBA" id="ARBA00004686"/>
    </source>
</evidence>
<accession>A0AAF1BSD9</accession>
<protein>
    <recommendedName>
        <fullName evidence="8">Phosphoribosylformylglycinamidine cyclo-ligase</fullName>
        <ecNumber evidence="6">6.3.3.1</ecNumber>
        <ecNumber evidence="7">6.3.4.13</ecNumber>
    </recommendedName>
    <alternativeName>
        <fullName evidence="20">AIR synthase</fullName>
    </alternativeName>
    <alternativeName>
        <fullName evidence="21">AIRS</fullName>
    </alternativeName>
    <alternativeName>
        <fullName evidence="19">Phosphoribosyl-aminoimidazole synthetase</fullName>
    </alternativeName>
</protein>
<keyword evidence="27" id="KW-1185">Reference proteome</keyword>
<dbReference type="PANTHER" id="PTHR10520:SF12">
    <property type="entry name" value="TRIFUNCTIONAL PURINE BIOSYNTHETIC PROTEIN ADENOSINE-3"/>
    <property type="match status" value="1"/>
</dbReference>
<keyword evidence="12 24" id="KW-0547">Nucleotide-binding</keyword>
<evidence type="ECO:0000256" key="12">
    <source>
        <dbReference type="ARBA" id="ARBA00022741"/>
    </source>
</evidence>
<comment type="similarity">
    <text evidence="18">In the C-terminal section; belongs to the AIR synthase family.</text>
</comment>
<dbReference type="FunFam" id="3.40.50.20:FF:000006">
    <property type="entry name" value="Phosphoribosylamine--glycine ligase, chloroplastic"/>
    <property type="match status" value="1"/>
</dbReference>
<dbReference type="Pfam" id="PF01071">
    <property type="entry name" value="GARS_A"/>
    <property type="match status" value="1"/>
</dbReference>
<comment type="subcellular location">
    <subcellularLocation>
        <location evidence="1">Cytoplasm</location>
    </subcellularLocation>
</comment>
<dbReference type="InterPro" id="IPR020559">
    <property type="entry name" value="PRibGlycinamide_synth_CS"/>
</dbReference>
<dbReference type="Pfam" id="PF02769">
    <property type="entry name" value="AIRS_C"/>
    <property type="match status" value="1"/>
</dbReference>
<evidence type="ECO:0000259" key="25">
    <source>
        <dbReference type="PROSITE" id="PS50975"/>
    </source>
</evidence>
<evidence type="ECO:0000256" key="14">
    <source>
        <dbReference type="ARBA" id="ARBA00022840"/>
    </source>
</evidence>
<evidence type="ECO:0000256" key="9">
    <source>
        <dbReference type="ARBA" id="ARBA00022490"/>
    </source>
</evidence>
<evidence type="ECO:0000313" key="26">
    <source>
        <dbReference type="EMBL" id="WOO83338.1"/>
    </source>
</evidence>
<dbReference type="InterPro" id="IPR020562">
    <property type="entry name" value="PRibGlycinamide_synth_N"/>
</dbReference>
<dbReference type="PROSITE" id="PS00184">
    <property type="entry name" value="GARS"/>
    <property type="match status" value="1"/>
</dbReference>
<dbReference type="InterPro" id="IPR036921">
    <property type="entry name" value="PurM-like_N_sf"/>
</dbReference>
<dbReference type="SUPFAM" id="SSF51246">
    <property type="entry name" value="Rudiment single hybrid motif"/>
    <property type="match status" value="1"/>
</dbReference>
<comment type="function">
    <text evidence="17">Catalyzes the second and fifth step in the 'de novo' purine biosynthesis pathway; contains phosphoribosylamine--glycine ligase (GARS) and phosphoribosylformylglycinamidine cyclo-ligase (AIRS) activities.</text>
</comment>
<dbReference type="HAMAP" id="MF_00741">
    <property type="entry name" value="AIRS"/>
    <property type="match status" value="1"/>
</dbReference>
<dbReference type="InterPro" id="IPR037123">
    <property type="entry name" value="PRibGlycinamide_synth_C_sf"/>
</dbReference>
<evidence type="ECO:0000256" key="8">
    <source>
        <dbReference type="ARBA" id="ARBA00020367"/>
    </source>
</evidence>
<dbReference type="Gene3D" id="3.30.1330.10">
    <property type="entry name" value="PurM-like, N-terminal domain"/>
    <property type="match status" value="1"/>
</dbReference>
<sequence length="806" mass="84120">MAEPTTFPAPASDLTVLLLGAGGREHALAFKLAQSPRVKRVLIAPGNGGTSLIGGKVQNVNVPWGGKAGYAGAVQFAKENKVDLVVPGPEQPLVDGAEAEFRKAGIATFGPSPAAALLEGSKALSKEFMARHNIPTAGFRNFTLDQYEDAVAYLKSNPFSSGRAVIKASGLAAGKGVLIPETTEEALAALKSVMVDKEFGDAGNEVVVEEFLTGPEISVLAFSDGYTIVPMPAAQDHKRIGEGDTGLNTGGMGAYAPAPVATPEIMERVIKESLEPTIRGMRLDGHPFVGLLFTGFILTSAGPKVLEYNVRFGDPETQALMLLLDDETDLAEVMLAAVERRLDSVKLGYRDGFAVSVVAASEGYPGSYPKGVPMQIGAVPEGVQVFHAGTAVKDGVTVTDGGRVLAVAAVGNTIREAVDLAYKGVAAVEFKGKTIRRDIAYRALAAETPAGPSAPVALTYAAAGVDVDAGNALVEAIKPVVKATRRPGANGEIGGFGGAFDLKSAGFRDPVLVSGTDGVGTKLRVALNYGKHSTVGIDLVAMSVNDLIVQGAEPLYFLDYYACSKLDVPVAADVITGIAQGCLESGCALIGGETAEMPGMYHGDDYDLAGFAVGAVERNLMLPRNDMKAGDILIGLPSSGPHSNGFSLIRKVVSLAGLDLNSPAPWSPKETVGDSLLTPTRLYIKPLLPGIRAALFKGMSHITGGGFTENIPRVFVGQPDLGVKIDLTSWQLPELWKWISKTGNVAPLELARTFNCGVGMVIIVGKDQVSAALESLHSNGEPKAFVMGEVIATPGVEYLGIESWSQ</sequence>
<dbReference type="GeneID" id="87810040"/>
<evidence type="ECO:0000256" key="19">
    <source>
        <dbReference type="ARBA" id="ARBA00031908"/>
    </source>
</evidence>
<dbReference type="PROSITE" id="PS50975">
    <property type="entry name" value="ATP_GRASP"/>
    <property type="match status" value="1"/>
</dbReference>
<evidence type="ECO:0000256" key="3">
    <source>
        <dbReference type="ARBA" id="ARBA00005174"/>
    </source>
</evidence>
<keyword evidence="9" id="KW-0963">Cytoplasm</keyword>
<evidence type="ECO:0000256" key="13">
    <source>
        <dbReference type="ARBA" id="ARBA00022755"/>
    </source>
</evidence>
<dbReference type="GO" id="GO:0046084">
    <property type="term" value="P:adenine biosynthetic process"/>
    <property type="evidence" value="ECO:0007669"/>
    <property type="project" value="TreeGrafter"/>
</dbReference>
<dbReference type="InterPro" id="IPR013815">
    <property type="entry name" value="ATP_grasp_subdomain_1"/>
</dbReference>
<keyword evidence="15" id="KW-0464">Manganese</keyword>
<evidence type="ECO:0000256" key="16">
    <source>
        <dbReference type="ARBA" id="ARBA00023268"/>
    </source>
</evidence>
<evidence type="ECO:0000256" key="11">
    <source>
        <dbReference type="ARBA" id="ARBA00022723"/>
    </source>
</evidence>
<dbReference type="InterPro" id="IPR010918">
    <property type="entry name" value="PurM-like_C_dom"/>
</dbReference>
<dbReference type="Pfam" id="PF02843">
    <property type="entry name" value="GARS_C"/>
    <property type="match status" value="1"/>
</dbReference>
<comment type="catalytic activity">
    <reaction evidence="22">
        <text>5-phospho-beta-D-ribosylamine + glycine + ATP = N(1)-(5-phospho-beta-D-ribosyl)glycinamide + ADP + phosphate + H(+)</text>
        <dbReference type="Rhea" id="RHEA:17453"/>
        <dbReference type="ChEBI" id="CHEBI:15378"/>
        <dbReference type="ChEBI" id="CHEBI:30616"/>
        <dbReference type="ChEBI" id="CHEBI:43474"/>
        <dbReference type="ChEBI" id="CHEBI:57305"/>
        <dbReference type="ChEBI" id="CHEBI:58681"/>
        <dbReference type="ChEBI" id="CHEBI:143788"/>
        <dbReference type="ChEBI" id="CHEBI:456216"/>
        <dbReference type="EC" id="6.3.4.13"/>
    </reaction>
</comment>
<keyword evidence="14 24" id="KW-0067">ATP-binding</keyword>
<dbReference type="SUPFAM" id="SSF55326">
    <property type="entry name" value="PurM N-terminal domain-like"/>
    <property type="match status" value="1"/>
</dbReference>
<reference evidence="26" key="1">
    <citation type="submission" date="2023-10" db="EMBL/GenBank/DDBJ databases">
        <authorList>
            <person name="Noh H."/>
        </authorList>
    </citation>
    <scope>NUCLEOTIDE SEQUENCE</scope>
    <source>
        <strain evidence="26">DUCC4014</strain>
    </source>
</reference>
<dbReference type="InterPro" id="IPR016185">
    <property type="entry name" value="PreATP-grasp_dom_sf"/>
</dbReference>
<dbReference type="SUPFAM" id="SSF52440">
    <property type="entry name" value="PreATP-grasp domain"/>
    <property type="match status" value="1"/>
</dbReference>
<dbReference type="GO" id="GO:0005829">
    <property type="term" value="C:cytosol"/>
    <property type="evidence" value="ECO:0007669"/>
    <property type="project" value="TreeGrafter"/>
</dbReference>
<keyword evidence="11" id="KW-0479">Metal-binding</keyword>